<evidence type="ECO:0000256" key="2">
    <source>
        <dbReference type="ARBA" id="ARBA00022898"/>
    </source>
</evidence>
<sequence>MALGADAVVHATTKYLAGHSDALGGAICVGDDKLAQKLREDRTALGSTPGSLEVWLLMRSIRTLHLRVERQARTASELAAWLHGATAAGGEGTAARHPLAGLVHAVHHPSLPSHPAHAVAARQMPGGFGGCFALELATEAAARALPGALSLFRSATSLGGVESLAEWRRKYDPAVSPLLLRLSVGLEEREHLQADLQRAILQVSRDVGKP</sequence>
<dbReference type="GO" id="GO:0030170">
    <property type="term" value="F:pyridoxal phosphate binding"/>
    <property type="evidence" value="ECO:0007669"/>
    <property type="project" value="InterPro"/>
</dbReference>
<dbReference type="GO" id="GO:0016846">
    <property type="term" value="F:carbon-sulfur lyase activity"/>
    <property type="evidence" value="ECO:0007669"/>
    <property type="project" value="TreeGrafter"/>
</dbReference>
<name>A0A7S0FWK7_9DINO</name>
<evidence type="ECO:0000313" key="4">
    <source>
        <dbReference type="EMBL" id="CAD8385427.1"/>
    </source>
</evidence>
<dbReference type="Gene3D" id="3.90.1150.10">
    <property type="entry name" value="Aspartate Aminotransferase, domain 1"/>
    <property type="match status" value="1"/>
</dbReference>
<organism evidence="4">
    <name type="scientific">Pyrodinium bahamense</name>
    <dbReference type="NCBI Taxonomy" id="73915"/>
    <lineage>
        <taxon>Eukaryota</taxon>
        <taxon>Sar</taxon>
        <taxon>Alveolata</taxon>
        <taxon>Dinophyceae</taxon>
        <taxon>Gonyaulacales</taxon>
        <taxon>Pyrocystaceae</taxon>
        <taxon>Pyrodinium</taxon>
    </lineage>
</organism>
<evidence type="ECO:0008006" key="5">
    <source>
        <dbReference type="Google" id="ProtNLM"/>
    </source>
</evidence>
<evidence type="ECO:0000256" key="1">
    <source>
        <dbReference type="ARBA" id="ARBA00001933"/>
    </source>
</evidence>
<accession>A0A7S0FWK7</accession>
<dbReference type="InterPro" id="IPR015421">
    <property type="entry name" value="PyrdxlP-dep_Trfase_major"/>
</dbReference>
<gene>
    <name evidence="4" type="ORF">PBAH0796_LOCUS29115</name>
</gene>
<dbReference type="SUPFAM" id="SSF53383">
    <property type="entry name" value="PLP-dependent transferases"/>
    <property type="match status" value="1"/>
</dbReference>
<reference evidence="4" key="1">
    <citation type="submission" date="2021-01" db="EMBL/GenBank/DDBJ databases">
        <authorList>
            <person name="Corre E."/>
            <person name="Pelletier E."/>
            <person name="Niang G."/>
            <person name="Scheremetjew M."/>
            <person name="Finn R."/>
            <person name="Kale V."/>
            <person name="Holt S."/>
            <person name="Cochrane G."/>
            <person name="Meng A."/>
            <person name="Brown T."/>
            <person name="Cohen L."/>
        </authorList>
    </citation>
    <scope>NUCLEOTIDE SEQUENCE</scope>
    <source>
        <strain evidence="4">Pbaha01</strain>
    </source>
</reference>
<dbReference type="InterPro" id="IPR015424">
    <property type="entry name" value="PyrdxlP-dep_Trfase"/>
</dbReference>
<comment type="cofactor">
    <cofactor evidence="1 3">
        <name>pyridoxal 5'-phosphate</name>
        <dbReference type="ChEBI" id="CHEBI:597326"/>
    </cofactor>
</comment>
<evidence type="ECO:0000256" key="3">
    <source>
        <dbReference type="RuleBase" id="RU362118"/>
    </source>
</evidence>
<keyword evidence="2 3" id="KW-0663">Pyridoxal phosphate</keyword>
<proteinExistence type="inferred from homology"/>
<dbReference type="GO" id="GO:0019346">
    <property type="term" value="P:transsulfuration"/>
    <property type="evidence" value="ECO:0007669"/>
    <property type="project" value="InterPro"/>
</dbReference>
<dbReference type="Gene3D" id="3.40.640.10">
    <property type="entry name" value="Type I PLP-dependent aspartate aminotransferase-like (Major domain)"/>
    <property type="match status" value="1"/>
</dbReference>
<protein>
    <recommendedName>
        <fullName evidence="5">Cystathionine gamma-synthase</fullName>
    </recommendedName>
</protein>
<dbReference type="Pfam" id="PF01053">
    <property type="entry name" value="Cys_Met_Meta_PP"/>
    <property type="match status" value="1"/>
</dbReference>
<dbReference type="InterPro" id="IPR000277">
    <property type="entry name" value="Cys/Met-Metab_PyrdxlP-dep_enz"/>
</dbReference>
<dbReference type="PANTHER" id="PTHR11808:SF35">
    <property type="entry name" value="CYSTATHIONINE GAMMA-SYNTHASE (AFU_ORTHOLOGUE AFUA_7G01590)"/>
    <property type="match status" value="1"/>
</dbReference>
<dbReference type="GO" id="GO:0005737">
    <property type="term" value="C:cytoplasm"/>
    <property type="evidence" value="ECO:0007669"/>
    <property type="project" value="TreeGrafter"/>
</dbReference>
<comment type="similarity">
    <text evidence="3">Belongs to the trans-sulfuration enzymes family.</text>
</comment>
<dbReference type="AlphaFoldDB" id="A0A7S0FWK7"/>
<dbReference type="EMBL" id="HBEG01047822">
    <property type="protein sequence ID" value="CAD8385427.1"/>
    <property type="molecule type" value="Transcribed_RNA"/>
</dbReference>
<dbReference type="InterPro" id="IPR015422">
    <property type="entry name" value="PyrdxlP-dep_Trfase_small"/>
</dbReference>
<dbReference type="PANTHER" id="PTHR11808">
    <property type="entry name" value="TRANS-SULFURATION ENZYME FAMILY MEMBER"/>
    <property type="match status" value="1"/>
</dbReference>